<proteinExistence type="predicted"/>
<sequence length="365" mass="41492">QWLPFRERYLDEFIRHNGWTSDSKACAHCAHFEASYRCLECVGLSSVCADCMLKSHLHLPLHRIEKWSGWFWMSASLAELGLTIQLGHEGKSCNDAMVPKIPLTVVHTNGVHAVRVSFCRCGHAPGGHYYGTQLLRVRWFPATMLRPATVFTFEAMWDFHHLTLQGKTTAWDYYNALVHKMDNTGLDPPPKRYNELLDAIRWWCHLKMLKRAGRAHDPEGIGSTKEGALVVECPACPHPGRNLPDGWESVDKQRAWIYALFVAVDANFRLKLRDRGIVNDKELGPGWAYFEYQKYLQLMEQYGDQKEVNTCTSGFHAIDHANTRFAKGCIANGVGNVVCARHTFVGKTSAGDLSKGEKYVYVYKQ</sequence>
<comment type="caution">
    <text evidence="1">The sequence shown here is derived from an EMBL/GenBank/DDBJ whole genome shotgun (WGS) entry which is preliminary data.</text>
</comment>
<evidence type="ECO:0000313" key="1">
    <source>
        <dbReference type="EMBL" id="KAH7903346.1"/>
    </source>
</evidence>
<protein>
    <submittedName>
        <fullName evidence="1">Uncharacterized protein</fullName>
    </submittedName>
</protein>
<gene>
    <name evidence="1" type="ORF">BJ138DRAFT_1020792</name>
</gene>
<feature type="non-terminal residue" evidence="1">
    <location>
        <position position="1"/>
    </location>
</feature>
<keyword evidence="2" id="KW-1185">Reference proteome</keyword>
<evidence type="ECO:0000313" key="2">
    <source>
        <dbReference type="Proteomes" id="UP000790377"/>
    </source>
</evidence>
<organism evidence="1 2">
    <name type="scientific">Hygrophoropsis aurantiaca</name>
    <dbReference type="NCBI Taxonomy" id="72124"/>
    <lineage>
        <taxon>Eukaryota</taxon>
        <taxon>Fungi</taxon>
        <taxon>Dikarya</taxon>
        <taxon>Basidiomycota</taxon>
        <taxon>Agaricomycotina</taxon>
        <taxon>Agaricomycetes</taxon>
        <taxon>Agaricomycetidae</taxon>
        <taxon>Boletales</taxon>
        <taxon>Coniophorineae</taxon>
        <taxon>Hygrophoropsidaceae</taxon>
        <taxon>Hygrophoropsis</taxon>
    </lineage>
</organism>
<name>A0ACB7ZR10_9AGAM</name>
<accession>A0ACB7ZR10</accession>
<reference evidence="1" key="1">
    <citation type="journal article" date="2021" name="New Phytol.">
        <title>Evolutionary innovations through gain and loss of genes in the ectomycorrhizal Boletales.</title>
        <authorList>
            <person name="Wu G."/>
            <person name="Miyauchi S."/>
            <person name="Morin E."/>
            <person name="Kuo A."/>
            <person name="Drula E."/>
            <person name="Varga T."/>
            <person name="Kohler A."/>
            <person name="Feng B."/>
            <person name="Cao Y."/>
            <person name="Lipzen A."/>
            <person name="Daum C."/>
            <person name="Hundley H."/>
            <person name="Pangilinan J."/>
            <person name="Johnson J."/>
            <person name="Barry K."/>
            <person name="LaButti K."/>
            <person name="Ng V."/>
            <person name="Ahrendt S."/>
            <person name="Min B."/>
            <person name="Choi I.G."/>
            <person name="Park H."/>
            <person name="Plett J.M."/>
            <person name="Magnuson J."/>
            <person name="Spatafora J.W."/>
            <person name="Nagy L.G."/>
            <person name="Henrissat B."/>
            <person name="Grigoriev I.V."/>
            <person name="Yang Z.L."/>
            <person name="Xu J."/>
            <person name="Martin F.M."/>
        </authorList>
    </citation>
    <scope>NUCLEOTIDE SEQUENCE</scope>
    <source>
        <strain evidence="1">ATCC 28755</strain>
    </source>
</reference>
<dbReference type="Proteomes" id="UP000790377">
    <property type="component" value="Unassembled WGS sequence"/>
</dbReference>
<dbReference type="EMBL" id="MU269034">
    <property type="protein sequence ID" value="KAH7903346.1"/>
    <property type="molecule type" value="Genomic_DNA"/>
</dbReference>